<protein>
    <submittedName>
        <fullName evidence="1">DUF2750 domain-containing protein</fullName>
    </submittedName>
</protein>
<dbReference type="Proteomes" id="UP000297918">
    <property type="component" value="Unassembled WGS sequence"/>
</dbReference>
<reference evidence="2" key="1">
    <citation type="submission" date="2018-10" db="EMBL/GenBank/DDBJ databases">
        <authorList>
            <person name="Vincent A.T."/>
            <person name="Schiettekatte O."/>
            <person name="Bourhy P."/>
            <person name="Veyrier F.J."/>
            <person name="Picardeau M."/>
        </authorList>
    </citation>
    <scope>NUCLEOTIDE SEQUENCE</scope>
    <source>
        <strain evidence="2">201800281</strain>
    </source>
</reference>
<dbReference type="AlphaFoldDB" id="A0A4V3JLD0"/>
<accession>A0A4V3JLD0</accession>
<dbReference type="EMBL" id="RQFL01000022">
    <property type="protein sequence ID" value="TGK92206.1"/>
    <property type="molecule type" value="Genomic_DNA"/>
</dbReference>
<sequence length="120" mass="13846">MSINSINYHSFYKEVVKNKSVYSIKDESGFPTPISENGKRAMPFWSSEKRAMNIISNSKNYSKFQIEKIPLNLFLNNWLTGLIKDDLMIGINWSGSKATGFDLNPKDVLYNFNELLKQKN</sequence>
<evidence type="ECO:0000313" key="2">
    <source>
        <dbReference type="EMBL" id="TGK92206.1"/>
    </source>
</evidence>
<dbReference type="OrthoDB" id="2936081at2"/>
<evidence type="ECO:0000313" key="4">
    <source>
        <dbReference type="Proteomes" id="UP000297918"/>
    </source>
</evidence>
<evidence type="ECO:0000313" key="3">
    <source>
        <dbReference type="Proteomes" id="UP000297394"/>
    </source>
</evidence>
<keyword evidence="4" id="KW-1185">Reference proteome</keyword>
<name>A0A4V3JLD0_9LEPT</name>
<dbReference type="Pfam" id="PF11042">
    <property type="entry name" value="DUF2750"/>
    <property type="match status" value="1"/>
</dbReference>
<dbReference type="RefSeq" id="WP_135749456.1">
    <property type="nucleotide sequence ID" value="NZ_RQFL01000022.1"/>
</dbReference>
<dbReference type="InterPro" id="IPR021284">
    <property type="entry name" value="DUF2750"/>
</dbReference>
<gene>
    <name evidence="1" type="ORF">EHQ23_02380</name>
    <name evidence="2" type="ORF">EHQ26_09525</name>
</gene>
<dbReference type="Proteomes" id="UP000297394">
    <property type="component" value="Unassembled WGS sequence"/>
</dbReference>
<dbReference type="EMBL" id="RQFM01000007">
    <property type="protein sequence ID" value="TGK89983.1"/>
    <property type="molecule type" value="Genomic_DNA"/>
</dbReference>
<comment type="caution">
    <text evidence="1">The sequence shown here is derived from an EMBL/GenBank/DDBJ whole genome shotgun (WGS) entry which is preliminary data.</text>
</comment>
<reference evidence="1 3" key="2">
    <citation type="journal article" date="2019" name="PLoS Negl. Trop. Dis.">
        <title>Revisiting the worldwide diversity of Leptospira species in the environment.</title>
        <authorList>
            <person name="Vincent A.T."/>
            <person name="Schiettekatte O."/>
            <person name="Bourhy P."/>
            <person name="Veyrier F.J."/>
            <person name="Picardeau M."/>
        </authorList>
    </citation>
    <scope>NUCLEOTIDE SEQUENCE [LARGE SCALE GENOMIC DNA]</scope>
    <source>
        <strain evidence="1 3">201800280</strain>
        <strain evidence="2">201800281</strain>
    </source>
</reference>
<proteinExistence type="predicted"/>
<evidence type="ECO:0000313" key="1">
    <source>
        <dbReference type="EMBL" id="TGK89983.1"/>
    </source>
</evidence>
<organism evidence="1 3">
    <name type="scientific">Leptospira bourretii</name>
    <dbReference type="NCBI Taxonomy" id="2484962"/>
    <lineage>
        <taxon>Bacteria</taxon>
        <taxon>Pseudomonadati</taxon>
        <taxon>Spirochaetota</taxon>
        <taxon>Spirochaetia</taxon>
        <taxon>Leptospirales</taxon>
        <taxon>Leptospiraceae</taxon>
        <taxon>Leptospira</taxon>
    </lineage>
</organism>